<dbReference type="PANTHER" id="PTHR43356">
    <property type="entry name" value="PHOSPHATE ACETYLTRANSFERASE"/>
    <property type="match status" value="1"/>
</dbReference>
<dbReference type="InterPro" id="IPR050500">
    <property type="entry name" value="Phos_Acetyltrans/Butyryltrans"/>
</dbReference>
<dbReference type="PANTHER" id="PTHR43356:SF2">
    <property type="entry name" value="PHOSPHATE ACETYLTRANSFERASE"/>
    <property type="match status" value="1"/>
</dbReference>
<dbReference type="Pfam" id="PF01515">
    <property type="entry name" value="PTA_PTB"/>
    <property type="match status" value="2"/>
</dbReference>
<keyword evidence="2" id="KW-0808">Transferase</keyword>
<dbReference type="KEGG" id="cdc:CD196_0124"/>
<protein>
    <submittedName>
        <fullName evidence="5">Phosphate butyryltransferase</fullName>
    </submittedName>
</protein>
<evidence type="ECO:0000256" key="1">
    <source>
        <dbReference type="ARBA" id="ARBA00005656"/>
    </source>
</evidence>
<dbReference type="HOGENOM" id="CLU_056531_0_0_9"/>
<proteinExistence type="inferred from homology"/>
<dbReference type="NCBIfam" id="NF006045">
    <property type="entry name" value="PRK08190.1"/>
    <property type="match status" value="1"/>
</dbReference>
<accession>A0A0H3MZ10</accession>
<dbReference type="NCBIfam" id="NF004472">
    <property type="entry name" value="PRK05805.1"/>
    <property type="match status" value="1"/>
</dbReference>
<feature type="domain" description="Phosphate acetyl/butaryl transferase" evidence="4">
    <location>
        <begin position="82"/>
        <end position="297"/>
    </location>
</feature>
<dbReference type="InterPro" id="IPR002505">
    <property type="entry name" value="PTA_PTB"/>
</dbReference>
<name>A0A0H3MZ10_CLODC</name>
<dbReference type="GO" id="GO:0050182">
    <property type="term" value="F:phosphate butyryltransferase activity"/>
    <property type="evidence" value="ECO:0007669"/>
    <property type="project" value="InterPro"/>
</dbReference>
<dbReference type="PIRSF" id="PIRSF000428">
    <property type="entry name" value="P_Ac_trans"/>
    <property type="match status" value="1"/>
</dbReference>
<evidence type="ECO:0000259" key="4">
    <source>
        <dbReference type="Pfam" id="PF01515"/>
    </source>
</evidence>
<keyword evidence="3" id="KW-0012">Acyltransferase</keyword>
<gene>
    <name evidence="5" type="primary">ptb</name>
    <name evidence="5" type="ordered locus">CD196_0124</name>
</gene>
<organism evidence="5 6">
    <name type="scientific">Clostridioides difficile (strain CD196)</name>
    <name type="common">Peptoclostridium difficile</name>
    <dbReference type="NCBI Taxonomy" id="645462"/>
    <lineage>
        <taxon>Bacteria</taxon>
        <taxon>Bacillati</taxon>
        <taxon>Bacillota</taxon>
        <taxon>Clostridia</taxon>
        <taxon>Peptostreptococcales</taxon>
        <taxon>Peptostreptococcaceae</taxon>
        <taxon>Clostridioides</taxon>
    </lineage>
</organism>
<dbReference type="GO" id="GO:0019605">
    <property type="term" value="P:butyrate metabolic process"/>
    <property type="evidence" value="ECO:0007669"/>
    <property type="project" value="InterPro"/>
</dbReference>
<dbReference type="SUPFAM" id="SSF53659">
    <property type="entry name" value="Isocitrate/Isopropylmalate dehydrogenase-like"/>
    <property type="match status" value="1"/>
</dbReference>
<evidence type="ECO:0000256" key="2">
    <source>
        <dbReference type="ARBA" id="ARBA00022679"/>
    </source>
</evidence>
<dbReference type="Gene3D" id="3.40.718.10">
    <property type="entry name" value="Isopropylmalate Dehydrogenase"/>
    <property type="match status" value="1"/>
</dbReference>
<evidence type="ECO:0000313" key="5">
    <source>
        <dbReference type="EMBL" id="CBA60267.1"/>
    </source>
</evidence>
<comment type="similarity">
    <text evidence="1">Belongs to the phosphate acetyltransferase and butyryltransferase family.</text>
</comment>
<dbReference type="InterPro" id="IPR014079">
    <property type="entry name" value="Phosphate_butyryltransferase"/>
</dbReference>
<evidence type="ECO:0000256" key="3">
    <source>
        <dbReference type="ARBA" id="ARBA00023315"/>
    </source>
</evidence>
<dbReference type="AlphaFoldDB" id="A0A0H3MZ10"/>
<dbReference type="Proteomes" id="UP000002068">
    <property type="component" value="Chromosome"/>
</dbReference>
<dbReference type="EMBL" id="FN538970">
    <property type="protein sequence ID" value="CBA60267.1"/>
    <property type="molecule type" value="Genomic_DNA"/>
</dbReference>
<dbReference type="NCBIfam" id="TIGR02706">
    <property type="entry name" value="P_butyryltrans"/>
    <property type="match status" value="1"/>
</dbReference>
<evidence type="ECO:0000313" key="6">
    <source>
        <dbReference type="Proteomes" id="UP000002068"/>
    </source>
</evidence>
<reference evidence="5 6" key="1">
    <citation type="journal article" date="2009" name="Genome Biol.">
        <title>Comparative genome and phenotypic analysis of Clostridium difficile 027 strains provides insight into the evolution of a hypervirulent bacterium.</title>
        <authorList>
            <person name="Stabler R.A."/>
            <person name="He M."/>
            <person name="Dawson L."/>
            <person name="Martin M."/>
            <person name="Valiente E."/>
            <person name="Corton C."/>
            <person name="Lawley T.D."/>
            <person name="Sebaihia M."/>
            <person name="Quail M.A."/>
            <person name="Rose G."/>
            <person name="Gerding D.N."/>
            <person name="Gibert M."/>
            <person name="Popoff M.R."/>
            <person name="Parkhill J."/>
            <person name="Dougan G."/>
            <person name="Wren B.W."/>
        </authorList>
    </citation>
    <scope>NUCLEOTIDE SEQUENCE [LARGE SCALE GENOMIC DNA]</scope>
    <source>
        <strain evidence="5 6">CD196</strain>
    </source>
</reference>
<sequence>MRWKCMRSFEEVIKFAKERGPKTISVACCQDKEVLMAVEMARKEKIANAILVGDIEKTKEIAKSIDMDIENYELIDIKDLAEASLKSVELVSQGKADMVMKGLVDTSIILKAVLNKEVGLRTGNVLSHVAVFDVEGYDRLFFVTDAAMNLAPDTNTKKQIIENACTVAHSLDISEPKVAAICAKEKVNPKMKDTVEAKELEEMYERGEIKGCMVGGPFAIDNAVSLEAAKHKGINHPVAGRADILLAPDIEGGNILYKALVFFSKSKNAGVIVGAKAPIILTSRADSEETKLNSIALGVLMAAKA</sequence>
<dbReference type="InterPro" id="IPR012147">
    <property type="entry name" value="P_Ac_Bu_trans"/>
</dbReference>
<feature type="domain" description="Phosphate acetyl/butaryl transferase" evidence="4">
    <location>
        <begin position="10"/>
        <end position="79"/>
    </location>
</feature>